<evidence type="ECO:0000256" key="4">
    <source>
        <dbReference type="ARBA" id="ARBA00022692"/>
    </source>
</evidence>
<keyword evidence="2" id="KW-0813">Transport</keyword>
<reference evidence="11 12" key="1">
    <citation type="submission" date="2019-01" db="EMBL/GenBank/DDBJ databases">
        <title>Ktedonosporobacter rubrisoli SCAWS-G2.</title>
        <authorList>
            <person name="Huang Y."/>
            <person name="Yan B."/>
        </authorList>
    </citation>
    <scope>NUCLEOTIDE SEQUENCE [LARGE SCALE GENOMIC DNA]</scope>
    <source>
        <strain evidence="11 12">SCAWS-G2</strain>
    </source>
</reference>
<evidence type="ECO:0000256" key="1">
    <source>
        <dbReference type="ARBA" id="ARBA00004651"/>
    </source>
</evidence>
<evidence type="ECO:0000313" key="12">
    <source>
        <dbReference type="Proteomes" id="UP000290365"/>
    </source>
</evidence>
<evidence type="ECO:0000256" key="7">
    <source>
        <dbReference type="ARBA" id="ARBA00022989"/>
    </source>
</evidence>
<evidence type="ECO:0000256" key="9">
    <source>
        <dbReference type="SAM" id="Phobius"/>
    </source>
</evidence>
<evidence type="ECO:0000313" key="11">
    <source>
        <dbReference type="EMBL" id="QBD81719.1"/>
    </source>
</evidence>
<evidence type="ECO:0000256" key="2">
    <source>
        <dbReference type="ARBA" id="ARBA00022448"/>
    </source>
</evidence>
<feature type="transmembrane region" description="Helical" evidence="9">
    <location>
        <begin position="159"/>
        <end position="181"/>
    </location>
</feature>
<dbReference type="InterPro" id="IPR001851">
    <property type="entry name" value="ABC_transp_permease"/>
</dbReference>
<feature type="transmembrane region" description="Helical" evidence="9">
    <location>
        <begin position="108"/>
        <end position="129"/>
    </location>
</feature>
<evidence type="ECO:0000256" key="6">
    <source>
        <dbReference type="ARBA" id="ARBA00022840"/>
    </source>
</evidence>
<dbReference type="SUPFAM" id="SSF52540">
    <property type="entry name" value="P-loop containing nucleoside triphosphate hydrolases"/>
    <property type="match status" value="1"/>
</dbReference>
<dbReference type="InterPro" id="IPR003593">
    <property type="entry name" value="AAA+_ATPase"/>
</dbReference>
<dbReference type="CDD" id="cd03219">
    <property type="entry name" value="ABC_Mj1267_LivG_branched"/>
    <property type="match status" value="1"/>
</dbReference>
<comment type="subcellular location">
    <subcellularLocation>
        <location evidence="1">Cell membrane</location>
        <topology evidence="1">Multi-pass membrane protein</topology>
    </subcellularLocation>
</comment>
<dbReference type="PANTHER" id="PTHR30482">
    <property type="entry name" value="HIGH-AFFINITY BRANCHED-CHAIN AMINO ACID TRANSPORT SYSTEM PERMEASE"/>
    <property type="match status" value="1"/>
</dbReference>
<sequence>MPIFNADKAETRMQVRFTAPRWLLGSATVLLFEATLFILVLLFLDLTDPLFLAPGVLILIGLIYWFSRFQKIRSGIVHSFRTYKGIAWSGLVLALLAFPLFFLDNAYWILIAVYAGLYIIMALGLNIVVGMAGLLDLGFIAFYAIGAYTSALLSTHQGWPFWLCMLIGAIVACLFGVVLGAPTLRLRGDYLALVTIGFGEMVRLLVNNLDALTGGPSGISGIPAPSLGGYLFSQDLQLGGFTLPAQINFYYLVLALCGLVIFLVRRLMYSRLGRAWTAIREDELAARCFGVPTTAVKLLAFALGAFLGGLSGTIFASVNSYISPDSFVFFQSVIVLCMVIFGGMGNLWGVVLGAIILVVLPEKLRSYEQLRLIVFGFALVFMMLYRPQGLFPSRLRKRALSTRKFAVPQAQASSGIVSRREQANVKPNSRPLLEITQVSKRFGGVVALEQVSLQIWPGEILGVIGPNGSGKTTLFNLISGLYGPDEGKICLYKPDGSSVLISGHSPDQIARLGIARTFQNVRLFNRMSVLENVLVGMHGQLRSRFGGIILQSKLTRQEEMRAEAEAMELLALFHDRLLPAMNRSASTLSYANLRRLEIARALAAHPSLLLLDEPAAGMDPVETEELMADVRHLRAKGVTIMIVEHDLSLMADLPDRILVLDSGRRIAEGHFSQIQNDPTVIEAYLGHDYATSLPPEGERGIEEIC</sequence>
<dbReference type="InterPro" id="IPR027417">
    <property type="entry name" value="P-loop_NTPase"/>
</dbReference>
<keyword evidence="6 11" id="KW-0067">ATP-binding</keyword>
<keyword evidence="12" id="KW-1185">Reference proteome</keyword>
<evidence type="ECO:0000256" key="3">
    <source>
        <dbReference type="ARBA" id="ARBA00022475"/>
    </source>
</evidence>
<keyword evidence="7 9" id="KW-1133">Transmembrane helix</keyword>
<dbReference type="GO" id="GO:0005524">
    <property type="term" value="F:ATP binding"/>
    <property type="evidence" value="ECO:0007669"/>
    <property type="project" value="UniProtKB-KW"/>
</dbReference>
<feature type="transmembrane region" description="Helical" evidence="9">
    <location>
        <begin position="372"/>
        <end position="391"/>
    </location>
</feature>
<name>A0A4P6K0Y0_KTERU</name>
<proteinExistence type="predicted"/>
<dbReference type="AlphaFoldDB" id="A0A4P6K0Y0"/>
<evidence type="ECO:0000259" key="10">
    <source>
        <dbReference type="PROSITE" id="PS50893"/>
    </source>
</evidence>
<dbReference type="KEGG" id="kbs:EPA93_39415"/>
<feature type="transmembrane region" description="Helical" evidence="9">
    <location>
        <begin position="328"/>
        <end position="360"/>
    </location>
</feature>
<dbReference type="Pfam" id="PF02653">
    <property type="entry name" value="BPD_transp_2"/>
    <property type="match status" value="1"/>
</dbReference>
<evidence type="ECO:0000256" key="5">
    <source>
        <dbReference type="ARBA" id="ARBA00022741"/>
    </source>
</evidence>
<dbReference type="Pfam" id="PF00005">
    <property type="entry name" value="ABC_tran"/>
    <property type="match status" value="1"/>
</dbReference>
<dbReference type="CDD" id="cd06581">
    <property type="entry name" value="TM_PBP1_LivM_like"/>
    <property type="match status" value="1"/>
</dbReference>
<feature type="transmembrane region" description="Helical" evidence="9">
    <location>
        <begin position="86"/>
        <end position="102"/>
    </location>
</feature>
<feature type="transmembrane region" description="Helical" evidence="9">
    <location>
        <begin position="22"/>
        <end position="44"/>
    </location>
</feature>
<protein>
    <submittedName>
        <fullName evidence="11">ATP-binding cassette domain-containing protein</fullName>
    </submittedName>
</protein>
<dbReference type="Pfam" id="PF12399">
    <property type="entry name" value="BCA_ABC_TP_C"/>
    <property type="match status" value="1"/>
</dbReference>
<dbReference type="OrthoDB" id="9805514at2"/>
<dbReference type="InterPro" id="IPR043428">
    <property type="entry name" value="LivM-like"/>
</dbReference>
<feature type="transmembrane region" description="Helical" evidence="9">
    <location>
        <begin position="134"/>
        <end position="153"/>
    </location>
</feature>
<dbReference type="InterPro" id="IPR003439">
    <property type="entry name" value="ABC_transporter-like_ATP-bd"/>
</dbReference>
<dbReference type="FunFam" id="3.40.50.300:FF:000421">
    <property type="entry name" value="Branched-chain amino acid ABC transporter ATP-binding protein"/>
    <property type="match status" value="1"/>
</dbReference>
<gene>
    <name evidence="11" type="ORF">EPA93_39415</name>
</gene>
<feature type="domain" description="ABC transporter" evidence="10">
    <location>
        <begin position="433"/>
        <end position="687"/>
    </location>
</feature>
<dbReference type="InterPro" id="IPR032823">
    <property type="entry name" value="BCA_ABC_TP_C"/>
</dbReference>
<dbReference type="RefSeq" id="WP_129892780.1">
    <property type="nucleotide sequence ID" value="NZ_CP035758.1"/>
</dbReference>
<dbReference type="EMBL" id="CP035758">
    <property type="protein sequence ID" value="QBD81719.1"/>
    <property type="molecule type" value="Genomic_DNA"/>
</dbReference>
<dbReference type="PANTHER" id="PTHR30482:SF10">
    <property type="entry name" value="HIGH-AFFINITY BRANCHED-CHAIN AMINO ACID TRANSPORT PROTEIN BRAE"/>
    <property type="match status" value="1"/>
</dbReference>
<feature type="transmembrane region" description="Helical" evidence="9">
    <location>
        <begin position="188"/>
        <end position="206"/>
    </location>
</feature>
<dbReference type="GO" id="GO:0016887">
    <property type="term" value="F:ATP hydrolysis activity"/>
    <property type="evidence" value="ECO:0007669"/>
    <property type="project" value="InterPro"/>
</dbReference>
<dbReference type="GO" id="GO:0005886">
    <property type="term" value="C:plasma membrane"/>
    <property type="evidence" value="ECO:0007669"/>
    <property type="project" value="UniProtKB-SubCell"/>
</dbReference>
<evidence type="ECO:0000256" key="8">
    <source>
        <dbReference type="ARBA" id="ARBA00023136"/>
    </source>
</evidence>
<keyword evidence="4 9" id="KW-0812">Transmembrane</keyword>
<dbReference type="GO" id="GO:0015658">
    <property type="term" value="F:branched-chain amino acid transmembrane transporter activity"/>
    <property type="evidence" value="ECO:0007669"/>
    <property type="project" value="InterPro"/>
</dbReference>
<dbReference type="Gene3D" id="3.40.50.300">
    <property type="entry name" value="P-loop containing nucleotide triphosphate hydrolases"/>
    <property type="match status" value="1"/>
</dbReference>
<dbReference type="SMART" id="SM00382">
    <property type="entry name" value="AAA"/>
    <property type="match status" value="1"/>
</dbReference>
<organism evidence="11 12">
    <name type="scientific">Ktedonosporobacter rubrisoli</name>
    <dbReference type="NCBI Taxonomy" id="2509675"/>
    <lineage>
        <taxon>Bacteria</taxon>
        <taxon>Bacillati</taxon>
        <taxon>Chloroflexota</taxon>
        <taxon>Ktedonobacteria</taxon>
        <taxon>Ktedonobacterales</taxon>
        <taxon>Ktedonosporobacteraceae</taxon>
        <taxon>Ktedonosporobacter</taxon>
    </lineage>
</organism>
<keyword evidence="3" id="KW-1003">Cell membrane</keyword>
<feature type="transmembrane region" description="Helical" evidence="9">
    <location>
        <begin position="298"/>
        <end position="322"/>
    </location>
</feature>
<dbReference type="PROSITE" id="PS50893">
    <property type="entry name" value="ABC_TRANSPORTER_2"/>
    <property type="match status" value="1"/>
</dbReference>
<feature type="transmembrane region" description="Helical" evidence="9">
    <location>
        <begin position="247"/>
        <end position="264"/>
    </location>
</feature>
<keyword evidence="8 9" id="KW-0472">Membrane</keyword>
<dbReference type="Proteomes" id="UP000290365">
    <property type="component" value="Chromosome"/>
</dbReference>
<accession>A0A4P6K0Y0</accession>
<keyword evidence="5" id="KW-0547">Nucleotide-binding</keyword>
<feature type="transmembrane region" description="Helical" evidence="9">
    <location>
        <begin position="50"/>
        <end position="66"/>
    </location>
</feature>